<geneLocation type="plasmid" evidence="2 4">
    <name>pHBOR05</name>
</geneLocation>
<feature type="compositionally biased region" description="Basic and acidic residues" evidence="1">
    <location>
        <begin position="56"/>
        <end position="67"/>
    </location>
</feature>
<evidence type="ECO:0000313" key="2">
    <source>
        <dbReference type="EMBL" id="ADQ69507.1"/>
    </source>
</evidence>
<reference evidence="3 5" key="3">
    <citation type="journal article" date="2014" name="PLoS Genet.">
        <title>Phylogenetically driven sequencing of extremely halophilic archaea reveals strategies for static and dynamic osmo-response.</title>
        <authorList>
            <person name="Becker E.A."/>
            <person name="Seitzer P.M."/>
            <person name="Tritt A."/>
            <person name="Larsen D."/>
            <person name="Krusor M."/>
            <person name="Yao A.I."/>
            <person name="Wu D."/>
            <person name="Madern D."/>
            <person name="Eisen J.A."/>
            <person name="Darling A.E."/>
            <person name="Facciotti M.T."/>
        </authorList>
    </citation>
    <scope>NUCLEOTIDE SEQUENCE [LARGE SCALE GENOMIC DNA]</scope>
    <source>
        <strain evidence="3 5">DSM 11551</strain>
    </source>
</reference>
<proteinExistence type="predicted"/>
<dbReference type="OrthoDB" id="9187at2157"/>
<protein>
    <submittedName>
        <fullName evidence="2">Uncharacterized protein</fullName>
    </submittedName>
</protein>
<dbReference type="EMBL" id="AOHT01000054">
    <property type="protein sequence ID" value="ELY23062.1"/>
    <property type="molecule type" value="Genomic_DNA"/>
</dbReference>
<organism evidence="2 4">
    <name type="scientific">Halogeometricum borinquense (strain ATCC 700274 / DSM 11551 / JCM 10706 / KCTC 4070 / PR3)</name>
    <dbReference type="NCBI Taxonomy" id="469382"/>
    <lineage>
        <taxon>Archaea</taxon>
        <taxon>Methanobacteriati</taxon>
        <taxon>Methanobacteriota</taxon>
        <taxon>Stenosarchaea group</taxon>
        <taxon>Halobacteria</taxon>
        <taxon>Halobacteriales</taxon>
        <taxon>Haloferacaceae</taxon>
        <taxon>Halogeometricum</taxon>
    </lineage>
</organism>
<evidence type="ECO:0000313" key="3">
    <source>
        <dbReference type="EMBL" id="ELY23062.1"/>
    </source>
</evidence>
<evidence type="ECO:0000313" key="4">
    <source>
        <dbReference type="Proteomes" id="UP000006663"/>
    </source>
</evidence>
<evidence type="ECO:0000313" key="5">
    <source>
        <dbReference type="Proteomes" id="UP000011585"/>
    </source>
</evidence>
<keyword evidence="4" id="KW-1185">Reference proteome</keyword>
<dbReference type="KEGG" id="hbo:Hbor_38020"/>
<feature type="compositionally biased region" description="Basic and acidic residues" evidence="1">
    <location>
        <begin position="23"/>
        <end position="44"/>
    </location>
</feature>
<dbReference type="PATRIC" id="fig|469382.19.peg.3876"/>
<dbReference type="Proteomes" id="UP000011585">
    <property type="component" value="Unassembled WGS sequence"/>
</dbReference>
<evidence type="ECO:0000256" key="1">
    <source>
        <dbReference type="SAM" id="MobiDB-lite"/>
    </source>
</evidence>
<dbReference type="HOGENOM" id="CLU_1438079_0_0_2"/>
<feature type="region of interest" description="Disordered" evidence="1">
    <location>
        <begin position="1"/>
        <end position="100"/>
    </location>
</feature>
<sequence length="188" mass="21045">MTIADTTNDMGRTTIQVSDELADELHERKERGDSYEDVIWRLIEEGDQSASQEPPESPHSRTERRDAPSPPPEQEAAESPQESVQEDAEDVLRSLDLSGSGSKYEARVETVLAFYEHLRDHPGERVSKGDLEDLVEECGLDVAYASFGSFWGNWVKKNESQGRDFNTLTQLPGVEMDGDDYVYTGESA</sequence>
<reference evidence="2" key="2">
    <citation type="submission" date="2009-08" db="EMBL/GenBank/DDBJ databases">
        <title>The complete plasmid5 of Halogeometricum borinquense DSM 11551.</title>
        <authorList>
            <consortium name="US DOE Joint Genome Institute (JGI-PGF)"/>
            <person name="Lucas S."/>
            <person name="Copeland A."/>
            <person name="Lapidus A."/>
            <person name="Glavina del Rio T."/>
            <person name="Dalin E."/>
            <person name="Tice H."/>
            <person name="Bruce D."/>
            <person name="Goodwin L."/>
            <person name="Pitluck S."/>
            <person name="Kyrpides N."/>
            <person name="Mavromatis K."/>
            <person name="Mikhailova N."/>
            <person name="Anderson I."/>
            <person name="Brettin T."/>
            <person name="Detter J.C."/>
            <person name="Han C."/>
            <person name="Larimer F."/>
            <person name="Land M."/>
            <person name="Hauser L."/>
            <person name="Markowitz V."/>
            <person name="Cheng J.-F."/>
            <person name="Hugenholtz P."/>
            <person name="Woyke T."/>
            <person name="Wu D."/>
            <person name="Tindal B."/>
            <person name="Klenk H.-P."/>
            <person name="Eisen J.A."/>
        </authorList>
    </citation>
    <scope>NUCLEOTIDE SEQUENCE</scope>
    <source>
        <strain evidence="2">PR 3</strain>
        <plasmid evidence="2">pHBOR05</plasmid>
    </source>
</reference>
<feature type="compositionally biased region" description="Polar residues" evidence="1">
    <location>
        <begin position="1"/>
        <end position="17"/>
    </location>
</feature>
<gene>
    <name evidence="2" type="ordered locus">Hbor_38020</name>
    <name evidence="3" type="ORF">C499_19610</name>
</gene>
<name>E4NWT7_HALBP</name>
<dbReference type="Proteomes" id="UP000006663">
    <property type="component" value="Plasmid pHBOR05"/>
</dbReference>
<dbReference type="AlphaFoldDB" id="E4NWT7"/>
<dbReference type="EMBL" id="CP001695">
    <property type="protein sequence ID" value="ADQ69507.1"/>
    <property type="molecule type" value="Genomic_DNA"/>
</dbReference>
<accession>E4NWT7</accession>
<reference evidence="4" key="1">
    <citation type="journal article" date="2009" name="Stand. Genomic Sci.">
        <title>Complete genome sequence of Halogeometricum borinquense type strain (PR3).</title>
        <authorList>
            <person name="Malfatti S."/>
            <person name="Tindall B.J."/>
            <person name="Schneider S."/>
            <person name="Fahnrich R."/>
            <person name="Lapidus A."/>
            <person name="Labuttii K."/>
            <person name="Copeland A."/>
            <person name="Glavina Del Rio T."/>
            <person name="Nolan M."/>
            <person name="Chen F."/>
            <person name="Lucas S."/>
            <person name="Tice H."/>
            <person name="Cheng J.F."/>
            <person name="Bruce D."/>
            <person name="Goodwin L."/>
            <person name="Pitluck S."/>
            <person name="Anderson I."/>
            <person name="Pati A."/>
            <person name="Ivanova N."/>
            <person name="Mavromatis K."/>
            <person name="Chen A."/>
            <person name="Palaniappan K."/>
            <person name="D'haeseleer P."/>
            <person name="Goker M."/>
            <person name="Bristow J."/>
            <person name="Eisen J.A."/>
            <person name="Markowitz V."/>
            <person name="Hugenholtz P."/>
            <person name="Kyrpides N.C."/>
            <person name="Klenk H.P."/>
            <person name="Chain P."/>
        </authorList>
    </citation>
    <scope>NUCLEOTIDE SEQUENCE [LARGE SCALE GENOMIC DNA]</scope>
    <source>
        <strain evidence="4">ATCC 700274 / DSM 11551 / JCM 10706 / KCTC 4070 / PR3</strain>
        <plasmid evidence="4">pHBOR05</plasmid>
    </source>
</reference>
<keyword evidence="2" id="KW-0614">Plasmid</keyword>
<dbReference type="eggNOG" id="arCOG14576">
    <property type="taxonomic scope" value="Archaea"/>
</dbReference>